<evidence type="ECO:0000256" key="1">
    <source>
        <dbReference type="ARBA" id="ARBA00004496"/>
    </source>
</evidence>
<keyword evidence="6" id="KW-0131">Cell cycle</keyword>
<dbReference type="PANTHER" id="PTHR35794">
    <property type="entry name" value="CELL DIVISION PROTEIN DIVIVA"/>
    <property type="match status" value="1"/>
</dbReference>
<sequence>MKKPQLSNQEILDKEFKTTIRGYNQDEVDEFLDIVIQDYDYYEKEVKRLNEELERLKNATASGSNTTYASNQSRTQVNADVLQRLSNLEKAVFGRKRTE</sequence>
<name>A0ABP3JN74_9BACI</name>
<keyword evidence="5 7" id="KW-0175">Coiled coil</keyword>
<keyword evidence="4" id="KW-0133">Cell shape</keyword>
<dbReference type="InterPro" id="IPR007793">
    <property type="entry name" value="DivIVA_fam"/>
</dbReference>
<keyword evidence="9" id="KW-1185">Reference proteome</keyword>
<evidence type="ECO:0000313" key="8">
    <source>
        <dbReference type="EMBL" id="GAA0459201.1"/>
    </source>
</evidence>
<dbReference type="PIRSF" id="PIRSF029938">
    <property type="entry name" value="UCP029938"/>
    <property type="match status" value="1"/>
</dbReference>
<dbReference type="NCBIfam" id="TIGR03544">
    <property type="entry name" value="DivI1A_domain"/>
    <property type="match status" value="1"/>
</dbReference>
<dbReference type="Gene3D" id="6.10.250.660">
    <property type="match status" value="1"/>
</dbReference>
<gene>
    <name evidence="8" type="primary">gpsB</name>
    <name evidence="8" type="ORF">GCM10008935_13080</name>
</gene>
<evidence type="ECO:0000256" key="7">
    <source>
        <dbReference type="SAM" id="Coils"/>
    </source>
</evidence>
<evidence type="ECO:0000256" key="5">
    <source>
        <dbReference type="ARBA" id="ARBA00023054"/>
    </source>
</evidence>
<dbReference type="PANTHER" id="PTHR35794:SF1">
    <property type="entry name" value="CELL CYCLE PROTEIN GPSB"/>
    <property type="match status" value="1"/>
</dbReference>
<reference evidence="9" key="1">
    <citation type="journal article" date="2019" name="Int. J. Syst. Evol. Microbiol.">
        <title>The Global Catalogue of Microorganisms (GCM) 10K type strain sequencing project: providing services to taxonomists for standard genome sequencing and annotation.</title>
        <authorList>
            <consortium name="The Broad Institute Genomics Platform"/>
            <consortium name="The Broad Institute Genome Sequencing Center for Infectious Disease"/>
            <person name="Wu L."/>
            <person name="Ma J."/>
        </authorList>
    </citation>
    <scope>NUCLEOTIDE SEQUENCE [LARGE SCALE GENOMIC DNA]</scope>
    <source>
        <strain evidence="9">JCM 14193</strain>
    </source>
</reference>
<evidence type="ECO:0000256" key="3">
    <source>
        <dbReference type="ARBA" id="ARBA00022618"/>
    </source>
</evidence>
<dbReference type="NCBIfam" id="NF010725">
    <property type="entry name" value="PRK14127.1"/>
    <property type="match status" value="1"/>
</dbReference>
<evidence type="ECO:0000256" key="2">
    <source>
        <dbReference type="ARBA" id="ARBA00022490"/>
    </source>
</evidence>
<keyword evidence="2" id="KW-0963">Cytoplasm</keyword>
<dbReference type="Pfam" id="PF05103">
    <property type="entry name" value="DivIVA"/>
    <property type="match status" value="1"/>
</dbReference>
<dbReference type="RefSeq" id="WP_343782564.1">
    <property type="nucleotide sequence ID" value="NZ_BAAACZ010000009.1"/>
</dbReference>
<dbReference type="Proteomes" id="UP001500740">
    <property type="component" value="Unassembled WGS sequence"/>
</dbReference>
<accession>A0ABP3JN74</accession>
<dbReference type="InterPro" id="IPR011229">
    <property type="entry name" value="Cell_cycle_GpsB"/>
</dbReference>
<evidence type="ECO:0000256" key="6">
    <source>
        <dbReference type="ARBA" id="ARBA00023306"/>
    </source>
</evidence>
<dbReference type="InterPro" id="IPR019933">
    <property type="entry name" value="DivIVA_domain"/>
</dbReference>
<feature type="coiled-coil region" evidence="7">
    <location>
        <begin position="32"/>
        <end position="66"/>
    </location>
</feature>
<comment type="caution">
    <text evidence="8">The sequence shown here is derived from an EMBL/GenBank/DDBJ whole genome shotgun (WGS) entry which is preliminary data.</text>
</comment>
<evidence type="ECO:0000256" key="4">
    <source>
        <dbReference type="ARBA" id="ARBA00022960"/>
    </source>
</evidence>
<protein>
    <submittedName>
        <fullName evidence="8">Cell division regulator GpsB</fullName>
    </submittedName>
</protein>
<proteinExistence type="predicted"/>
<comment type="subcellular location">
    <subcellularLocation>
        <location evidence="1">Cytoplasm</location>
    </subcellularLocation>
</comment>
<organism evidence="8 9">
    <name type="scientific">Alkalibacillus silvisoli</name>
    <dbReference type="NCBI Taxonomy" id="392823"/>
    <lineage>
        <taxon>Bacteria</taxon>
        <taxon>Bacillati</taxon>
        <taxon>Bacillota</taxon>
        <taxon>Bacilli</taxon>
        <taxon>Bacillales</taxon>
        <taxon>Bacillaceae</taxon>
        <taxon>Alkalibacillus</taxon>
    </lineage>
</organism>
<keyword evidence="3 8" id="KW-0132">Cell division</keyword>
<dbReference type="GO" id="GO:0051301">
    <property type="term" value="P:cell division"/>
    <property type="evidence" value="ECO:0007669"/>
    <property type="project" value="UniProtKB-KW"/>
</dbReference>
<dbReference type="EMBL" id="BAAACZ010000009">
    <property type="protein sequence ID" value="GAA0459201.1"/>
    <property type="molecule type" value="Genomic_DNA"/>
</dbReference>
<evidence type="ECO:0000313" key="9">
    <source>
        <dbReference type="Proteomes" id="UP001500740"/>
    </source>
</evidence>